<dbReference type="InParanoid" id="A0A098DJL2"/>
<reference evidence="2 4" key="3">
    <citation type="journal article" date="2015" name="BMC Genomics">
        <title>The completed genome sequence of the pathogenic ascomycete fungus Fusarium graminearum.</title>
        <authorList>
            <person name="King R."/>
            <person name="Urban M."/>
            <person name="Hammond-Kosack M.C."/>
            <person name="Hassani-Pak K."/>
            <person name="Hammond-Kosack K.E."/>
        </authorList>
    </citation>
    <scope>NUCLEOTIDE SEQUENCE [LARGE SCALE GENOMIC DNA]</scope>
    <source>
        <strain evidence="4">ATCC MYA-4620 / CBS 123657 / FGSC 9075 / NRRL 31084 / PH-1</strain>
        <strain evidence="2">PH-1</strain>
    </source>
</reference>
<proteinExistence type="predicted"/>
<feature type="region of interest" description="Disordered" evidence="1">
    <location>
        <begin position="68"/>
        <end position="90"/>
    </location>
</feature>
<protein>
    <submittedName>
        <fullName evidence="2">Chromosome 2, complete genome</fullName>
    </submittedName>
</protein>
<feature type="compositionally biased region" description="Polar residues" evidence="1">
    <location>
        <begin position="68"/>
        <end position="78"/>
    </location>
</feature>
<accession>A0A098DJL2</accession>
<gene>
    <name evidence="2" type="ORF">FGRAMPH1_01T14681</name>
</gene>
<dbReference type="VEuPathDB" id="FungiDB:FGRAMPH1_01G14681"/>
<dbReference type="Proteomes" id="UP000070720">
    <property type="component" value="Chromosome 2"/>
</dbReference>
<reference evidence="3 4" key="2">
    <citation type="journal article" date="2010" name="Nature">
        <title>Comparative genomics reveals mobile pathogenicity chromosomes in Fusarium.</title>
        <authorList>
            <person name="Ma L.J."/>
            <person name="van der Does H.C."/>
            <person name="Borkovich K.A."/>
            <person name="Coleman J.J."/>
            <person name="Daboussi M.J."/>
            <person name="Di Pietro A."/>
            <person name="Dufresne M."/>
            <person name="Freitag M."/>
            <person name="Grabherr M."/>
            <person name="Henrissat B."/>
            <person name="Houterman P.M."/>
            <person name="Kang S."/>
            <person name="Shim W.B."/>
            <person name="Woloshuk C."/>
            <person name="Xie X."/>
            <person name="Xu J.R."/>
            <person name="Antoniw J."/>
            <person name="Baker S.E."/>
            <person name="Bluhm B.H."/>
            <person name="Breakspear A."/>
            <person name="Brown D.W."/>
            <person name="Butchko R.A."/>
            <person name="Chapman S."/>
            <person name="Coulson R."/>
            <person name="Coutinho P.M."/>
            <person name="Danchin E.G."/>
            <person name="Diener A."/>
            <person name="Gale L.R."/>
            <person name="Gardiner D.M."/>
            <person name="Goff S."/>
            <person name="Hammond-Kosack K.E."/>
            <person name="Hilburn K."/>
            <person name="Hua-Van A."/>
            <person name="Jonkers W."/>
            <person name="Kazan K."/>
            <person name="Kodira C.D."/>
            <person name="Koehrsen M."/>
            <person name="Kumar L."/>
            <person name="Lee Y.H."/>
            <person name="Li L."/>
            <person name="Manners J.M."/>
            <person name="Miranda-Saavedra D."/>
            <person name="Mukherjee M."/>
            <person name="Park G."/>
            <person name="Park J."/>
            <person name="Park S.Y."/>
            <person name="Proctor R.H."/>
            <person name="Regev A."/>
            <person name="Ruiz-Roldan M.C."/>
            <person name="Sain D."/>
            <person name="Sakthikumar S."/>
            <person name="Sykes S."/>
            <person name="Schwartz D.C."/>
            <person name="Turgeon B.G."/>
            <person name="Wapinski I."/>
            <person name="Yoder O."/>
            <person name="Young S."/>
            <person name="Zeng Q."/>
            <person name="Zhou S."/>
            <person name="Galagan J."/>
            <person name="Cuomo C.A."/>
            <person name="Kistler H.C."/>
            <person name="Rep M."/>
        </authorList>
    </citation>
    <scope>GENOME REANNOTATION</scope>
    <source>
        <strain evidence="4">ATCC MYA-4620 / CBS 123657 / FGSC 9075 / NRRL 31084 / PH-1</strain>
        <strain evidence="3">PH-1 / ATCC MYA-4620 / FGSC 9075 / NRRL 31084</strain>
    </source>
</reference>
<evidence type="ECO:0000256" key="1">
    <source>
        <dbReference type="SAM" id="MobiDB-lite"/>
    </source>
</evidence>
<dbReference type="AlphaFoldDB" id="A0A098DJL2"/>
<keyword evidence="4" id="KW-1185">Reference proteome</keyword>
<name>A0A098DJL2_GIBZE</name>
<dbReference type="EMBL" id="HG970333">
    <property type="protein sequence ID" value="CEF79144.1"/>
    <property type="molecule type" value="Genomic_DNA"/>
</dbReference>
<dbReference type="EnsemblFungi" id="CEF79144">
    <property type="protein sequence ID" value="CEF79144"/>
    <property type="gene ID" value="FGRRES_20198"/>
</dbReference>
<evidence type="ECO:0000313" key="2">
    <source>
        <dbReference type="EMBL" id="CEF79144.1"/>
    </source>
</evidence>
<evidence type="ECO:0000313" key="3">
    <source>
        <dbReference type="EnsemblFungi" id="CEF79144"/>
    </source>
</evidence>
<evidence type="ECO:0000313" key="4">
    <source>
        <dbReference type="Proteomes" id="UP000070720"/>
    </source>
</evidence>
<reference evidence="3" key="4">
    <citation type="submission" date="2017-01" db="UniProtKB">
        <authorList>
            <consortium name="EnsemblFungi"/>
        </authorList>
    </citation>
    <scope>IDENTIFICATION</scope>
    <source>
        <strain evidence="3">PH-1 / ATCC MYA-4620 / FGSC 9075 / NRRL 31084</strain>
    </source>
</reference>
<accession>A0A0E0S6L9</accession>
<reference evidence="3 4" key="1">
    <citation type="journal article" date="2007" name="Science">
        <title>The Fusarium graminearum genome reveals a link between localized polymorphism and pathogen specialization.</title>
        <authorList>
            <person name="Cuomo C.A."/>
            <person name="Gueldener U."/>
            <person name="Xu J.-R."/>
            <person name="Trail F."/>
            <person name="Turgeon B.G."/>
            <person name="Di Pietro A."/>
            <person name="Walton J.D."/>
            <person name="Ma L.-J."/>
            <person name="Baker S.E."/>
            <person name="Rep M."/>
            <person name="Adam G."/>
            <person name="Antoniw J."/>
            <person name="Baldwin T."/>
            <person name="Calvo S.E."/>
            <person name="Chang Y.-L."/>
            <person name="DeCaprio D."/>
            <person name="Gale L.R."/>
            <person name="Gnerre S."/>
            <person name="Goswami R.S."/>
            <person name="Hammond-Kosack K."/>
            <person name="Harris L.J."/>
            <person name="Hilburn K."/>
            <person name="Kennell J.C."/>
            <person name="Kroken S."/>
            <person name="Magnuson J.K."/>
            <person name="Mannhaupt G."/>
            <person name="Mauceli E.W."/>
            <person name="Mewes H.-W."/>
            <person name="Mitterbauer R."/>
            <person name="Muehlbauer G."/>
            <person name="Muensterkoetter M."/>
            <person name="Nelson D."/>
            <person name="O'Donnell K."/>
            <person name="Ouellet T."/>
            <person name="Qi W."/>
            <person name="Quesneville H."/>
            <person name="Roncero M.I.G."/>
            <person name="Seong K.-Y."/>
            <person name="Tetko I.V."/>
            <person name="Urban M."/>
            <person name="Waalwijk C."/>
            <person name="Ward T.J."/>
            <person name="Yao J."/>
            <person name="Birren B.W."/>
            <person name="Kistler H.C."/>
        </authorList>
    </citation>
    <scope>NUCLEOTIDE SEQUENCE [LARGE SCALE GENOMIC DNA]</scope>
    <source>
        <strain evidence="4">ATCC MYA-4620 / CBS 123657 / FGSC 9075 / NRRL 31084 / PH-1</strain>
        <strain evidence="3">PH-1 / ATCC MYA-4620 / FGSC 9075 / NRRL 31084</strain>
    </source>
</reference>
<organism evidence="2 4">
    <name type="scientific">Gibberella zeae (strain ATCC MYA-4620 / CBS 123657 / FGSC 9075 / NRRL 31084 / PH-1)</name>
    <name type="common">Wheat head blight fungus</name>
    <name type="synonym">Fusarium graminearum</name>
    <dbReference type="NCBI Taxonomy" id="229533"/>
    <lineage>
        <taxon>Eukaryota</taxon>
        <taxon>Fungi</taxon>
        <taxon>Dikarya</taxon>
        <taxon>Ascomycota</taxon>
        <taxon>Pezizomycotina</taxon>
        <taxon>Sordariomycetes</taxon>
        <taxon>Hypocreomycetidae</taxon>
        <taxon>Hypocreales</taxon>
        <taxon>Nectriaceae</taxon>
        <taxon>Fusarium</taxon>
    </lineage>
</organism>
<sequence>MGRVPAYIADPSVTPELLYVPALRNLGFRDDPSTDEYRSHDKLNDHFLNGLEPKLQRRVFRYCRSHTTIPSTSNTGSSAIALANRPSSTY</sequence>